<feature type="transmembrane region" description="Helical" evidence="1">
    <location>
        <begin position="27"/>
        <end position="50"/>
    </location>
</feature>
<sequence>MSNKDEIKLELVNYKPSEDEKLVIKSAVFNFITLATIGAASLGMSARLWARSRATAQRPATAIPTILGTFAGLTCGGVLGMDKGMHKLRESLPKDSRLLQIIHENDQLKQQQTQETLFSGPIISNEDKENSSLFNDDSINELQNDITRTDTHLEPIENQLALDDGPTTQQ</sequence>
<dbReference type="EMBL" id="JAEPRC010000324">
    <property type="protein sequence ID" value="KAG2200236.1"/>
    <property type="molecule type" value="Genomic_DNA"/>
</dbReference>
<name>A0A8H7QZ59_9FUNG</name>
<keyword evidence="1" id="KW-0812">Transmembrane</keyword>
<dbReference type="AlphaFoldDB" id="A0A8H7QZ59"/>
<comment type="caution">
    <text evidence="2">The sequence shown here is derived from an EMBL/GenBank/DDBJ whole genome shotgun (WGS) entry which is preliminary data.</text>
</comment>
<keyword evidence="1" id="KW-1133">Transmembrane helix</keyword>
<dbReference type="Proteomes" id="UP000650833">
    <property type="component" value="Unassembled WGS sequence"/>
</dbReference>
<protein>
    <submittedName>
        <fullName evidence="2">Uncharacterized protein</fullName>
    </submittedName>
</protein>
<proteinExistence type="predicted"/>
<keyword evidence="1" id="KW-0472">Membrane</keyword>
<accession>A0A8H7QZ59</accession>
<evidence type="ECO:0000313" key="2">
    <source>
        <dbReference type="EMBL" id="KAG2200236.1"/>
    </source>
</evidence>
<feature type="transmembrane region" description="Helical" evidence="1">
    <location>
        <begin position="62"/>
        <end position="81"/>
    </location>
</feature>
<dbReference type="OrthoDB" id="2261101at2759"/>
<evidence type="ECO:0000313" key="3">
    <source>
        <dbReference type="Proteomes" id="UP000650833"/>
    </source>
</evidence>
<gene>
    <name evidence="2" type="ORF">INT46_004524</name>
</gene>
<organism evidence="2 3">
    <name type="scientific">Mucor plumbeus</name>
    <dbReference type="NCBI Taxonomy" id="97098"/>
    <lineage>
        <taxon>Eukaryota</taxon>
        <taxon>Fungi</taxon>
        <taxon>Fungi incertae sedis</taxon>
        <taxon>Mucoromycota</taxon>
        <taxon>Mucoromycotina</taxon>
        <taxon>Mucoromycetes</taxon>
        <taxon>Mucorales</taxon>
        <taxon>Mucorineae</taxon>
        <taxon>Mucoraceae</taxon>
        <taxon>Mucor</taxon>
    </lineage>
</organism>
<reference evidence="2" key="1">
    <citation type="submission" date="2020-12" db="EMBL/GenBank/DDBJ databases">
        <title>Metabolic potential, ecology and presence of endohyphal bacteria is reflected in genomic diversity of Mucoromycotina.</title>
        <authorList>
            <person name="Muszewska A."/>
            <person name="Okrasinska A."/>
            <person name="Steczkiewicz K."/>
            <person name="Drgas O."/>
            <person name="Orlowska M."/>
            <person name="Perlinska-Lenart U."/>
            <person name="Aleksandrzak-Piekarczyk T."/>
            <person name="Szatraj K."/>
            <person name="Zielenkiewicz U."/>
            <person name="Pilsyk S."/>
            <person name="Malc E."/>
            <person name="Mieczkowski P."/>
            <person name="Kruszewska J.S."/>
            <person name="Biernat P."/>
            <person name="Pawlowska J."/>
        </authorList>
    </citation>
    <scope>NUCLEOTIDE SEQUENCE</scope>
    <source>
        <strain evidence="2">CBS 226.32</strain>
    </source>
</reference>
<keyword evidence="3" id="KW-1185">Reference proteome</keyword>
<evidence type="ECO:0000256" key="1">
    <source>
        <dbReference type="SAM" id="Phobius"/>
    </source>
</evidence>